<evidence type="ECO:0000256" key="4">
    <source>
        <dbReference type="ARBA" id="ARBA00022679"/>
    </source>
</evidence>
<dbReference type="Pfam" id="PF04413">
    <property type="entry name" value="Glycos_transf_N"/>
    <property type="match status" value="1"/>
</dbReference>
<evidence type="ECO:0000256" key="1">
    <source>
        <dbReference type="ARBA" id="ARBA00004713"/>
    </source>
</evidence>
<accession>A0A6S6TRR2</accession>
<evidence type="ECO:0000256" key="7">
    <source>
        <dbReference type="PIRSR" id="PIRSR639901-1"/>
    </source>
</evidence>
<comment type="similarity">
    <text evidence="9">Belongs to the glycosyltransferase group 1 family.</text>
</comment>
<dbReference type="FunFam" id="3.40.50.11720:FF:000001">
    <property type="entry name" value="3-deoxy-D-manno-octulosonic acid transferase"/>
    <property type="match status" value="1"/>
</dbReference>
<evidence type="ECO:0000256" key="5">
    <source>
        <dbReference type="ARBA" id="ARBA00031445"/>
    </source>
</evidence>
<dbReference type="GO" id="GO:0043842">
    <property type="term" value="F:Kdo transferase activity"/>
    <property type="evidence" value="ECO:0007669"/>
    <property type="project" value="UniProtKB-EC"/>
</dbReference>
<reference evidence="11" key="1">
    <citation type="submission" date="2020-01" db="EMBL/GenBank/DDBJ databases">
        <authorList>
            <person name="Meier V. D."/>
            <person name="Meier V D."/>
        </authorList>
    </citation>
    <scope>NUCLEOTIDE SEQUENCE</scope>
    <source>
        <strain evidence="11">HLG_WM_MAG_08</strain>
    </source>
</reference>
<comment type="function">
    <text evidence="9">Involved in lipopolysaccharide (LPS) biosynthesis. Catalyzes the transfer of 3-deoxy-D-manno-octulosonate (Kdo) residue(s) from CMP-Kdo to lipid IV(A), the tetraacyldisaccharide-1,4'-bisphosphate precursor of lipid A.</text>
</comment>
<evidence type="ECO:0000256" key="2">
    <source>
        <dbReference type="ARBA" id="ARBA00012621"/>
    </source>
</evidence>
<comment type="pathway">
    <text evidence="1 9">Bacterial outer membrane biogenesis; LPS core biosynthesis.</text>
</comment>
<dbReference type="EMBL" id="CACVAV010000299">
    <property type="protein sequence ID" value="CAA6819320.1"/>
    <property type="molecule type" value="Genomic_DNA"/>
</dbReference>
<evidence type="ECO:0000256" key="9">
    <source>
        <dbReference type="RuleBase" id="RU365103"/>
    </source>
</evidence>
<organism evidence="11">
    <name type="scientific">uncultured Thiotrichaceae bacterium</name>
    <dbReference type="NCBI Taxonomy" id="298394"/>
    <lineage>
        <taxon>Bacteria</taxon>
        <taxon>Pseudomonadati</taxon>
        <taxon>Pseudomonadota</taxon>
        <taxon>Gammaproteobacteria</taxon>
        <taxon>Thiotrichales</taxon>
        <taxon>Thiotrichaceae</taxon>
        <taxon>environmental samples</taxon>
    </lineage>
</organism>
<keyword evidence="9" id="KW-1133">Transmembrane helix</keyword>
<sequence length="261" mass="29905">MSWRRFLYTCIIYLLLPVLLGRLLWKGRSNKAYSQRWSERLGFVSVSGQDKRSGQTSLPVICLHVVSVGEAMAARPMVEQLLVQFPQYRLWVTSTTPTGSDTVLRLFGDRVEHSYLPYDTPGAVRRFIERVQPALLLVMETEIWPNLFAACVYQRIPLLLVNARLSGRSVRRYQRFLGLVSETLQRVTKVLARGEQDAEYFRSLGARAMSVEVVGDIKFDVVVDERIHQQGQRLRTNWGQRPVWCAGSTHEGEDVLLLEAH</sequence>
<feature type="site" description="Transition state stabilizer" evidence="8">
    <location>
        <position position="218"/>
    </location>
</feature>
<dbReference type="Gene3D" id="3.40.50.2000">
    <property type="entry name" value="Glycogen Phosphorylase B"/>
    <property type="match status" value="1"/>
</dbReference>
<dbReference type="InterPro" id="IPR038107">
    <property type="entry name" value="Glycos_transf_N_sf"/>
</dbReference>
<dbReference type="PANTHER" id="PTHR42755">
    <property type="entry name" value="3-DEOXY-MANNO-OCTULOSONATE CYTIDYLYLTRANSFERASE"/>
    <property type="match status" value="1"/>
</dbReference>
<comment type="subcellular location">
    <subcellularLocation>
        <location evidence="9">Cell membrane</location>
    </subcellularLocation>
</comment>
<dbReference type="GO" id="GO:0009244">
    <property type="term" value="P:lipopolysaccharide core region biosynthetic process"/>
    <property type="evidence" value="ECO:0007669"/>
    <property type="project" value="UniProtKB-UniRule"/>
</dbReference>
<evidence type="ECO:0000313" key="11">
    <source>
        <dbReference type="EMBL" id="CAA6819320.1"/>
    </source>
</evidence>
<dbReference type="InterPro" id="IPR007507">
    <property type="entry name" value="Glycos_transf_N"/>
</dbReference>
<dbReference type="UniPathway" id="UPA00958"/>
<feature type="domain" description="3-deoxy-D-manno-octulosonic-acid transferase N-terminal" evidence="10">
    <location>
        <begin position="35"/>
        <end position="221"/>
    </location>
</feature>
<keyword evidence="4 9" id="KW-0808">Transferase</keyword>
<proteinExistence type="inferred from homology"/>
<evidence type="ECO:0000256" key="6">
    <source>
        <dbReference type="ARBA" id="ARBA00049183"/>
    </source>
</evidence>
<evidence type="ECO:0000259" key="10">
    <source>
        <dbReference type="Pfam" id="PF04413"/>
    </source>
</evidence>
<dbReference type="GO" id="GO:0009245">
    <property type="term" value="P:lipid A biosynthetic process"/>
    <property type="evidence" value="ECO:0007669"/>
    <property type="project" value="TreeGrafter"/>
</dbReference>
<dbReference type="AlphaFoldDB" id="A0A6S6TRR2"/>
<evidence type="ECO:0000256" key="8">
    <source>
        <dbReference type="PIRSR" id="PIRSR639901-2"/>
    </source>
</evidence>
<comment type="catalytic activity">
    <reaction evidence="6 9">
        <text>lipid IVA (E. coli) + CMP-3-deoxy-beta-D-manno-octulosonate = alpha-Kdo-(2-&gt;6)-lipid IVA (E. coli) + CMP + H(+)</text>
        <dbReference type="Rhea" id="RHEA:28066"/>
        <dbReference type="ChEBI" id="CHEBI:15378"/>
        <dbReference type="ChEBI" id="CHEBI:58603"/>
        <dbReference type="ChEBI" id="CHEBI:60364"/>
        <dbReference type="ChEBI" id="CHEBI:60377"/>
        <dbReference type="ChEBI" id="CHEBI:85987"/>
        <dbReference type="EC" id="2.4.99.12"/>
    </reaction>
</comment>
<keyword evidence="9" id="KW-1003">Cell membrane</keyword>
<keyword evidence="9" id="KW-0472">Membrane</keyword>
<keyword evidence="9" id="KW-0448">Lipopolysaccharide biosynthesis</keyword>
<dbReference type="GO" id="GO:0005886">
    <property type="term" value="C:plasma membrane"/>
    <property type="evidence" value="ECO:0007669"/>
    <property type="project" value="UniProtKB-SubCell"/>
</dbReference>
<evidence type="ECO:0000256" key="3">
    <source>
        <dbReference type="ARBA" id="ARBA00019077"/>
    </source>
</evidence>
<dbReference type="Gene3D" id="3.40.50.11720">
    <property type="entry name" value="3-Deoxy-D-manno-octulosonic-acid transferase, N-terminal domain"/>
    <property type="match status" value="1"/>
</dbReference>
<feature type="site" description="Transition state stabilizer" evidence="8">
    <location>
        <position position="140"/>
    </location>
</feature>
<dbReference type="InterPro" id="IPR039901">
    <property type="entry name" value="Kdotransferase"/>
</dbReference>
<keyword evidence="9" id="KW-0812">Transmembrane</keyword>
<gene>
    <name evidence="11" type="ORF">HELGO_WM20881</name>
</gene>
<keyword evidence="11" id="KW-0328">Glycosyltransferase</keyword>
<feature type="non-terminal residue" evidence="11">
    <location>
        <position position="261"/>
    </location>
</feature>
<dbReference type="PANTHER" id="PTHR42755:SF1">
    <property type="entry name" value="3-DEOXY-D-MANNO-OCTULOSONIC ACID TRANSFERASE, MITOCHONDRIAL-RELATED"/>
    <property type="match status" value="1"/>
</dbReference>
<dbReference type="EC" id="2.4.99.12" evidence="2 9"/>
<protein>
    <recommendedName>
        <fullName evidence="3 9">3-deoxy-D-manno-octulosonic acid transferase</fullName>
        <shortName evidence="9">Kdo transferase</shortName>
        <ecNumber evidence="2 9">2.4.99.12</ecNumber>
    </recommendedName>
    <alternativeName>
        <fullName evidence="5 9">Lipid IV(A) 3-deoxy-D-manno-octulosonic acid transferase</fullName>
    </alternativeName>
</protein>
<feature type="transmembrane region" description="Helical" evidence="9">
    <location>
        <begin position="6"/>
        <end position="25"/>
    </location>
</feature>
<feature type="active site" description="Proton acceptor" evidence="7">
    <location>
        <position position="70"/>
    </location>
</feature>
<name>A0A6S6TRR2_9GAMM</name>